<comment type="caution">
    <text evidence="1">The sequence shown here is derived from an EMBL/GenBank/DDBJ whole genome shotgun (WGS) entry which is preliminary data.</text>
</comment>
<proteinExistence type="predicted"/>
<sequence length="95" mass="9729">MAKGGASVQQEAAGAGPEIVAPLPRFCLGGGAEWDFDGLISGDVPCRTLRLRTGSAAASAARGRSEPGRGTRACRQLERVDRAELVLGAAVRPAL</sequence>
<protein>
    <submittedName>
        <fullName evidence="1">Uncharacterized protein</fullName>
    </submittedName>
</protein>
<dbReference type="AlphaFoldDB" id="A0A644TJX1"/>
<organism evidence="1">
    <name type="scientific">bioreactor metagenome</name>
    <dbReference type="NCBI Taxonomy" id="1076179"/>
    <lineage>
        <taxon>unclassified sequences</taxon>
        <taxon>metagenomes</taxon>
        <taxon>ecological metagenomes</taxon>
    </lineage>
</organism>
<dbReference type="EMBL" id="VSSQ01000036">
    <property type="protein sequence ID" value="MPL67258.1"/>
    <property type="molecule type" value="Genomic_DNA"/>
</dbReference>
<reference evidence="1" key="1">
    <citation type="submission" date="2019-08" db="EMBL/GenBank/DDBJ databases">
        <authorList>
            <person name="Kucharzyk K."/>
            <person name="Murdoch R.W."/>
            <person name="Higgins S."/>
            <person name="Loffler F."/>
        </authorList>
    </citation>
    <scope>NUCLEOTIDE SEQUENCE</scope>
</reference>
<evidence type="ECO:0000313" key="1">
    <source>
        <dbReference type="EMBL" id="MPL67258.1"/>
    </source>
</evidence>
<gene>
    <name evidence="1" type="ORF">SDC9_12949</name>
</gene>
<name>A0A644TJX1_9ZZZZ</name>
<accession>A0A644TJX1</accession>